<protein>
    <recommendedName>
        <fullName evidence="4">Replication protein A 32 kDa subunit</fullName>
    </recommendedName>
</protein>
<evidence type="ECO:0000313" key="3">
    <source>
        <dbReference type="Proteomes" id="UP000031036"/>
    </source>
</evidence>
<dbReference type="Gene3D" id="1.10.10.10">
    <property type="entry name" value="Winged helix-like DNA-binding domain superfamily/Winged helix DNA-binding domain"/>
    <property type="match status" value="1"/>
</dbReference>
<dbReference type="SUPFAM" id="SSF50249">
    <property type="entry name" value="Nucleic acid-binding proteins"/>
    <property type="match status" value="1"/>
</dbReference>
<proteinExistence type="predicted"/>
<dbReference type="EMBL" id="JPKZ01001901">
    <property type="protein sequence ID" value="KHN79497.1"/>
    <property type="molecule type" value="Genomic_DNA"/>
</dbReference>
<evidence type="ECO:0000313" key="2">
    <source>
        <dbReference type="EMBL" id="KHN79497.1"/>
    </source>
</evidence>
<feature type="region of interest" description="Disordered" evidence="1">
    <location>
        <begin position="210"/>
        <end position="238"/>
    </location>
</feature>
<dbReference type="InterPro" id="IPR012340">
    <property type="entry name" value="NA-bd_OB-fold"/>
</dbReference>
<accession>A0A0B2VDK4</accession>
<dbReference type="Gene3D" id="2.40.50.140">
    <property type="entry name" value="Nucleic acid-binding proteins"/>
    <property type="match status" value="1"/>
</dbReference>
<sequence>MLCCSSRMSDWDGDALKTEMNGDEWSDTLYFAGDNTALVERPRSTDGIPLPVTIGDLAMLDADQEDGITVGKTHFTTVHVIGRVKRVEETDQGQTIKYEMADLRHPNAFFCIIHYKGIINNGENTSPPYAIGTHLSIVGKIRNFDDQLCVVAFGVRPLSDFNETDVFHLQAKLARLYYAKDVPEMIASGNTAPFENTMLRGGQFSKAMASPLKTAPNGSAGDRNEATRNWPQNLAGPNSTRGALANSAAFGHSRTTNRGLIATFGNENLAKSIGDNCWNEMKRKRASNSSVVRSSSSYGLAGQKAEIFKYLCNHSNSTAGESIEDIRESIPSYIYSEHTFTSDLNELAADGLIMQAIDDEHFIANQ</sequence>
<dbReference type="AlphaFoldDB" id="A0A0B2VDK4"/>
<dbReference type="Proteomes" id="UP000031036">
    <property type="component" value="Unassembled WGS sequence"/>
</dbReference>
<feature type="compositionally biased region" description="Polar residues" evidence="1">
    <location>
        <begin position="227"/>
        <end position="238"/>
    </location>
</feature>
<dbReference type="STRING" id="6265.A0A0B2VDK4"/>
<gene>
    <name evidence="2" type="ORF">Tcan_07995</name>
</gene>
<evidence type="ECO:0000256" key="1">
    <source>
        <dbReference type="SAM" id="MobiDB-lite"/>
    </source>
</evidence>
<dbReference type="InterPro" id="IPR036388">
    <property type="entry name" value="WH-like_DNA-bd_sf"/>
</dbReference>
<keyword evidence="3" id="KW-1185">Reference proteome</keyword>
<reference evidence="2 3" key="1">
    <citation type="submission" date="2014-11" db="EMBL/GenBank/DDBJ databases">
        <title>Genetic blueprint of the zoonotic pathogen Toxocara canis.</title>
        <authorList>
            <person name="Zhu X.-Q."/>
            <person name="Korhonen P.K."/>
            <person name="Cai H."/>
            <person name="Young N.D."/>
            <person name="Nejsum P."/>
            <person name="von Samson-Himmelstjerna G."/>
            <person name="Boag P.R."/>
            <person name="Tan P."/>
            <person name="Li Q."/>
            <person name="Min J."/>
            <person name="Yang Y."/>
            <person name="Wang X."/>
            <person name="Fang X."/>
            <person name="Hall R.S."/>
            <person name="Hofmann A."/>
            <person name="Sternberg P.W."/>
            <person name="Jex A.R."/>
            <person name="Gasser R.B."/>
        </authorList>
    </citation>
    <scope>NUCLEOTIDE SEQUENCE [LARGE SCALE GENOMIC DNA]</scope>
    <source>
        <strain evidence="2">PN_DK_2014</strain>
    </source>
</reference>
<comment type="caution">
    <text evidence="2">The sequence shown here is derived from an EMBL/GenBank/DDBJ whole genome shotgun (WGS) entry which is preliminary data.</text>
</comment>
<dbReference type="OrthoDB" id="25571at2759"/>
<evidence type="ECO:0008006" key="4">
    <source>
        <dbReference type="Google" id="ProtNLM"/>
    </source>
</evidence>
<name>A0A0B2VDK4_TOXCA</name>
<organism evidence="2 3">
    <name type="scientific">Toxocara canis</name>
    <name type="common">Canine roundworm</name>
    <dbReference type="NCBI Taxonomy" id="6265"/>
    <lineage>
        <taxon>Eukaryota</taxon>
        <taxon>Metazoa</taxon>
        <taxon>Ecdysozoa</taxon>
        <taxon>Nematoda</taxon>
        <taxon>Chromadorea</taxon>
        <taxon>Rhabditida</taxon>
        <taxon>Spirurina</taxon>
        <taxon>Ascaridomorpha</taxon>
        <taxon>Ascaridoidea</taxon>
        <taxon>Toxocaridae</taxon>
        <taxon>Toxocara</taxon>
    </lineage>
</organism>